<dbReference type="OrthoDB" id="2971507at2"/>
<accession>A0A3N9P3L0</accession>
<dbReference type="EMBL" id="RQPI01000010">
    <property type="protein sequence ID" value="RQW10027.1"/>
    <property type="molecule type" value="Genomic_DNA"/>
</dbReference>
<proteinExistence type="predicted"/>
<evidence type="ECO:0000313" key="2">
    <source>
        <dbReference type="Proteomes" id="UP000282529"/>
    </source>
</evidence>
<protein>
    <submittedName>
        <fullName evidence="1">Uncharacterized protein</fullName>
    </submittedName>
</protein>
<name>A0A3N9P3L0_9BACL</name>
<dbReference type="Proteomes" id="UP000282529">
    <property type="component" value="Unassembled WGS sequence"/>
</dbReference>
<sequence>MSDTVDCPYCGHENDMSHALTDGLSSNNTFDHECEECETEFEVYVEFEPSYTSSEILYEPCQKCGSEERDIYKKGRVFPFPESLQHKKVCKKCYMEAIAAEYAK</sequence>
<organism evidence="1 2">
    <name type="scientific">Paenibacillus rhizophilus</name>
    <dbReference type="NCBI Taxonomy" id="1850366"/>
    <lineage>
        <taxon>Bacteria</taxon>
        <taxon>Bacillati</taxon>
        <taxon>Bacillota</taxon>
        <taxon>Bacilli</taxon>
        <taxon>Bacillales</taxon>
        <taxon>Paenibacillaceae</taxon>
        <taxon>Paenibacillus</taxon>
    </lineage>
</organism>
<dbReference type="RefSeq" id="WP_124696607.1">
    <property type="nucleotide sequence ID" value="NZ_JBHUFE010000036.1"/>
</dbReference>
<evidence type="ECO:0000313" key="1">
    <source>
        <dbReference type="EMBL" id="RQW10027.1"/>
    </source>
</evidence>
<reference evidence="1 2" key="1">
    <citation type="submission" date="2018-11" db="EMBL/GenBank/DDBJ databases">
        <title>Genome sequence of strain 7197.</title>
        <authorList>
            <person name="Gao J."/>
            <person name="Sun J."/>
        </authorList>
    </citation>
    <scope>NUCLEOTIDE SEQUENCE [LARGE SCALE GENOMIC DNA]</scope>
    <source>
        <strain evidence="1 2">7197</strain>
    </source>
</reference>
<comment type="caution">
    <text evidence="1">The sequence shown here is derived from an EMBL/GenBank/DDBJ whole genome shotgun (WGS) entry which is preliminary data.</text>
</comment>
<dbReference type="AlphaFoldDB" id="A0A3N9P3L0"/>
<gene>
    <name evidence="1" type="ORF">EH198_16465</name>
</gene>
<keyword evidence="2" id="KW-1185">Reference proteome</keyword>